<dbReference type="PRINTS" id="PR00449">
    <property type="entry name" value="RASTRNSFRMNG"/>
</dbReference>
<dbReference type="CDD" id="cd00154">
    <property type="entry name" value="Rab"/>
    <property type="match status" value="1"/>
</dbReference>
<dbReference type="OrthoDB" id="63533at2759"/>
<dbReference type="AlphaFoldDB" id="G0QQ18"/>
<dbReference type="GO" id="GO:0005525">
    <property type="term" value="F:GTP binding"/>
    <property type="evidence" value="ECO:0007669"/>
    <property type="project" value="InterPro"/>
</dbReference>
<evidence type="ECO:0000256" key="1">
    <source>
        <dbReference type="ARBA" id="ARBA00022741"/>
    </source>
</evidence>
<dbReference type="Proteomes" id="UP000008983">
    <property type="component" value="Unassembled WGS sequence"/>
</dbReference>
<dbReference type="RefSeq" id="XP_004036674.1">
    <property type="nucleotide sequence ID" value="XM_004036626.1"/>
</dbReference>
<dbReference type="InterPro" id="IPR001806">
    <property type="entry name" value="Small_GTPase"/>
</dbReference>
<dbReference type="PROSITE" id="PS51419">
    <property type="entry name" value="RAB"/>
    <property type="match status" value="1"/>
</dbReference>
<dbReference type="SMART" id="SM00173">
    <property type="entry name" value="RAS"/>
    <property type="match status" value="1"/>
</dbReference>
<dbReference type="SMART" id="SM00174">
    <property type="entry name" value="RHO"/>
    <property type="match status" value="1"/>
</dbReference>
<reference evidence="2 3" key="1">
    <citation type="submission" date="2011-07" db="EMBL/GenBank/DDBJ databases">
        <authorList>
            <person name="Coyne R."/>
            <person name="Brami D."/>
            <person name="Johnson J."/>
            <person name="Hostetler J."/>
            <person name="Hannick L."/>
            <person name="Clark T."/>
            <person name="Cassidy-Hanley D."/>
            <person name="Inman J."/>
        </authorList>
    </citation>
    <scope>NUCLEOTIDE SEQUENCE [LARGE SCALE GENOMIC DNA]</scope>
    <source>
        <strain evidence="2 3">G5</strain>
    </source>
</reference>
<dbReference type="InterPro" id="IPR005225">
    <property type="entry name" value="Small_GTP-bd"/>
</dbReference>
<dbReference type="STRING" id="857967.G0QQ18"/>
<dbReference type="GeneID" id="14908853"/>
<dbReference type="SMART" id="SM00176">
    <property type="entry name" value="RAN"/>
    <property type="match status" value="1"/>
</dbReference>
<accession>G0QQ18</accession>
<dbReference type="FunFam" id="3.40.50.300:FF:000808">
    <property type="entry name" value="Small GTP-binding protein, putative"/>
    <property type="match status" value="1"/>
</dbReference>
<dbReference type="OMA" id="KQDTFHT"/>
<name>G0QQ18_ICHMU</name>
<dbReference type="SMART" id="SM00175">
    <property type="entry name" value="RAB"/>
    <property type="match status" value="1"/>
</dbReference>
<sequence>MQHIKLLKVVVLGDSGVGKTSIVNRFVLDKFEQRQQITQGASFVQKDFKKGNKIFKLQIWDTAGQEKYRTLGPLYYRDSEAAIVVYDITNKNSFQTLQQWIKDLKDYASENINIVLVGNKTDLIEQEQVSFDNAKLYAKNISAKFQYVSAKENKNIQCIFEDIIKQIEEKDVINVVQKVLKLYNKQNKKIVNL</sequence>
<dbReference type="PROSITE" id="PS51421">
    <property type="entry name" value="RAS"/>
    <property type="match status" value="1"/>
</dbReference>
<organism evidence="2 3">
    <name type="scientific">Ichthyophthirius multifiliis</name>
    <name type="common">White spot disease agent</name>
    <name type="synonym">Ich</name>
    <dbReference type="NCBI Taxonomy" id="5932"/>
    <lineage>
        <taxon>Eukaryota</taxon>
        <taxon>Sar</taxon>
        <taxon>Alveolata</taxon>
        <taxon>Ciliophora</taxon>
        <taxon>Intramacronucleata</taxon>
        <taxon>Oligohymenophorea</taxon>
        <taxon>Hymenostomatida</taxon>
        <taxon>Ophryoglenina</taxon>
        <taxon>Ichthyophthirius</taxon>
    </lineage>
</organism>
<dbReference type="InParanoid" id="G0QQ18"/>
<dbReference type="SUPFAM" id="SSF52540">
    <property type="entry name" value="P-loop containing nucleoside triphosphate hydrolases"/>
    <property type="match status" value="1"/>
</dbReference>
<dbReference type="PROSITE" id="PS51420">
    <property type="entry name" value="RHO"/>
    <property type="match status" value="1"/>
</dbReference>
<keyword evidence="1" id="KW-0547">Nucleotide-binding</keyword>
<evidence type="ECO:0000313" key="3">
    <source>
        <dbReference type="Proteomes" id="UP000008983"/>
    </source>
</evidence>
<dbReference type="NCBIfam" id="TIGR00231">
    <property type="entry name" value="small_GTP"/>
    <property type="match status" value="1"/>
</dbReference>
<keyword evidence="3" id="KW-1185">Reference proteome</keyword>
<dbReference type="Gene3D" id="3.40.50.300">
    <property type="entry name" value="P-loop containing nucleotide triphosphate hydrolases"/>
    <property type="match status" value="1"/>
</dbReference>
<protein>
    <submittedName>
        <fullName evidence="2">Ras oncogene family protein, putative</fullName>
    </submittedName>
</protein>
<evidence type="ECO:0000313" key="2">
    <source>
        <dbReference type="EMBL" id="EGR32688.1"/>
    </source>
</evidence>
<dbReference type="GO" id="GO:0003924">
    <property type="term" value="F:GTPase activity"/>
    <property type="evidence" value="ECO:0007669"/>
    <property type="project" value="InterPro"/>
</dbReference>
<dbReference type="InterPro" id="IPR027417">
    <property type="entry name" value="P-loop_NTPase"/>
</dbReference>
<gene>
    <name evidence="2" type="ORF">IMG5_074250</name>
</gene>
<dbReference type="PANTHER" id="PTHR47978">
    <property type="match status" value="1"/>
</dbReference>
<dbReference type="eggNOG" id="KOG0092">
    <property type="taxonomic scope" value="Eukaryota"/>
</dbReference>
<proteinExistence type="predicted"/>
<dbReference type="EMBL" id="GL983601">
    <property type="protein sequence ID" value="EGR32688.1"/>
    <property type="molecule type" value="Genomic_DNA"/>
</dbReference>
<dbReference type="Pfam" id="PF00071">
    <property type="entry name" value="Ras"/>
    <property type="match status" value="1"/>
</dbReference>